<dbReference type="InterPro" id="IPR036052">
    <property type="entry name" value="TrpB-like_PALP_sf"/>
</dbReference>
<evidence type="ECO:0000313" key="5">
    <source>
        <dbReference type="Proteomes" id="UP001165090"/>
    </source>
</evidence>
<gene>
    <name evidence="4" type="ORF">VaNZ11_014693</name>
</gene>
<protein>
    <recommendedName>
        <fullName evidence="6">Tryptophan synthase beta chain-like PALP domain-containing protein</fullName>
    </recommendedName>
</protein>
<keyword evidence="3" id="KW-0663">Pyridoxal phosphate</keyword>
<evidence type="ECO:0000256" key="2">
    <source>
        <dbReference type="ARBA" id="ARBA00008639"/>
    </source>
</evidence>
<comment type="cofactor">
    <cofactor evidence="1">
        <name>pyridoxal 5'-phosphate</name>
        <dbReference type="ChEBI" id="CHEBI:597326"/>
    </cofactor>
</comment>
<dbReference type="Proteomes" id="UP001165090">
    <property type="component" value="Unassembled WGS sequence"/>
</dbReference>
<dbReference type="PANTHER" id="PTHR43780">
    <property type="entry name" value="1-AMINOCYCLOPROPANE-1-CARBOXYLATE DEAMINASE-RELATED"/>
    <property type="match status" value="1"/>
</dbReference>
<dbReference type="PANTHER" id="PTHR43780:SF7">
    <property type="entry name" value="D-CYSTEINE DESULFHYDRASE 2, MITOCHONDRIAL"/>
    <property type="match status" value="1"/>
</dbReference>
<evidence type="ECO:0000256" key="1">
    <source>
        <dbReference type="ARBA" id="ARBA00001933"/>
    </source>
</evidence>
<dbReference type="InterPro" id="IPR027278">
    <property type="entry name" value="ACCD_DCysDesulf"/>
</dbReference>
<dbReference type="Gene3D" id="3.40.50.1100">
    <property type="match status" value="2"/>
</dbReference>
<accession>A0ABQ5SKP6</accession>
<comment type="similarity">
    <text evidence="2">Belongs to the ACC deaminase/D-cysteine desulfhydrase family.</text>
</comment>
<sequence length="609" mass="64301">MRCHTFGRAAKSNYAVLPIQEITSLKLKSKCNWELYVLRNARFRPVAHARSAYGKDRERVPSLSLGPTLTDASAALRTFLRHRQWLRTTPAAPLQLVQVPLVTSVQRTLPQPDAAFPTNDSATSCVDSSCASGSLLGTGKGRIPDVLLHSSFNSVGSASPTEPDFVAPLYILRDDLMHPILGGNKVRKLDALVPELLSKGITDVVTCGGVQSAHLAAVAVVAAEAGLQSHLLVRGEPPKIPSGYHLVTRMYGTEVTYVSRAEYANRQAMLSSRMAAVREASPAAKVALVAEGGGDPPALLGLLRLVYWLAYDQTVETGCCQNLTNANALDPRAPGGEERPVRHGSLNRRIATVQSLPYPTTTPYKFVVDSGTGTTAIGLALGIALLGLPWTVNAVMLAGDLSYYKSQQEQLVRGFFEQYGEELFCNSKSASSHPPGRTAAGGGAIVGFAEAAAAAPVNKVTVAEAPTPMSPSVDCGWANEALLPLCWLPRPSPRRFGKVLPGEIAACKLVAQLYGIGLDPIYSLAAWEVASREAVADVVMAMASVSATLPVQAAVATSARDADRGALNIHGCEIGSNCSHVEGSPHVVMLHGGGALGLHGLAQLSPTDF</sequence>
<keyword evidence="5" id="KW-1185">Reference proteome</keyword>
<evidence type="ECO:0008006" key="6">
    <source>
        <dbReference type="Google" id="ProtNLM"/>
    </source>
</evidence>
<evidence type="ECO:0000313" key="4">
    <source>
        <dbReference type="EMBL" id="GLI69952.1"/>
    </source>
</evidence>
<reference evidence="4 5" key="1">
    <citation type="journal article" date="2023" name="IScience">
        <title>Expanded male sex-determining region conserved during the evolution of homothallism in the green alga Volvox.</title>
        <authorList>
            <person name="Yamamoto K."/>
            <person name="Matsuzaki R."/>
            <person name="Mahakham W."/>
            <person name="Heman W."/>
            <person name="Sekimoto H."/>
            <person name="Kawachi M."/>
            <person name="Minakuchi Y."/>
            <person name="Toyoda A."/>
            <person name="Nozaki H."/>
        </authorList>
    </citation>
    <scope>NUCLEOTIDE SEQUENCE [LARGE SCALE GENOMIC DNA]</scope>
    <source>
        <strain evidence="4 5">NIES-4468</strain>
    </source>
</reference>
<dbReference type="EMBL" id="BSDZ01000089">
    <property type="protein sequence ID" value="GLI69952.1"/>
    <property type="molecule type" value="Genomic_DNA"/>
</dbReference>
<organism evidence="4 5">
    <name type="scientific">Volvox africanus</name>
    <dbReference type="NCBI Taxonomy" id="51714"/>
    <lineage>
        <taxon>Eukaryota</taxon>
        <taxon>Viridiplantae</taxon>
        <taxon>Chlorophyta</taxon>
        <taxon>core chlorophytes</taxon>
        <taxon>Chlorophyceae</taxon>
        <taxon>CS clade</taxon>
        <taxon>Chlamydomonadales</taxon>
        <taxon>Volvocaceae</taxon>
        <taxon>Volvox</taxon>
    </lineage>
</organism>
<proteinExistence type="inferred from homology"/>
<evidence type="ECO:0000256" key="3">
    <source>
        <dbReference type="ARBA" id="ARBA00022898"/>
    </source>
</evidence>
<comment type="caution">
    <text evidence="4">The sequence shown here is derived from an EMBL/GenBank/DDBJ whole genome shotgun (WGS) entry which is preliminary data.</text>
</comment>
<dbReference type="SUPFAM" id="SSF53686">
    <property type="entry name" value="Tryptophan synthase beta subunit-like PLP-dependent enzymes"/>
    <property type="match status" value="1"/>
</dbReference>
<name>A0ABQ5SKP6_9CHLO</name>